<name>A0A3S1AVD9_9CYAN</name>
<evidence type="ECO:0000313" key="3">
    <source>
        <dbReference type="Proteomes" id="UP000271624"/>
    </source>
</evidence>
<feature type="transmembrane region" description="Helical" evidence="1">
    <location>
        <begin position="108"/>
        <end position="132"/>
    </location>
</feature>
<comment type="caution">
    <text evidence="2">The sequence shown here is derived from an EMBL/GenBank/DDBJ whole genome shotgun (WGS) entry which is preliminary data.</text>
</comment>
<keyword evidence="1" id="KW-1133">Transmembrane helix</keyword>
<protein>
    <submittedName>
        <fullName evidence="2">Uncharacterized protein</fullName>
    </submittedName>
</protein>
<dbReference type="RefSeq" id="WP_127078630.1">
    <property type="nucleotide sequence ID" value="NZ_RSCL01000001.1"/>
</dbReference>
<keyword evidence="3" id="KW-1185">Reference proteome</keyword>
<reference evidence="2" key="1">
    <citation type="submission" date="2018-12" db="EMBL/GenBank/DDBJ databases">
        <authorList>
            <person name="Will S."/>
            <person name="Neumann-Schaal M."/>
            <person name="Henke P."/>
        </authorList>
    </citation>
    <scope>NUCLEOTIDE SEQUENCE</scope>
    <source>
        <strain evidence="2">PCC 7102</strain>
    </source>
</reference>
<dbReference type="PANTHER" id="PTHR36383:SF1">
    <property type="entry name" value="PROTEIN, PUTATIVE-RELATED"/>
    <property type="match status" value="1"/>
</dbReference>
<accession>A0A3S1AVD9</accession>
<reference evidence="2" key="2">
    <citation type="journal article" date="2019" name="Genome Biol. Evol.">
        <title>Day and night: Metabolic profiles and evolutionary relationships of six axenic non-marine cyanobacteria.</title>
        <authorList>
            <person name="Will S.E."/>
            <person name="Henke P."/>
            <person name="Boedeker C."/>
            <person name="Huang S."/>
            <person name="Brinkmann H."/>
            <person name="Rohde M."/>
            <person name="Jarek M."/>
            <person name="Friedl T."/>
            <person name="Seufert S."/>
            <person name="Schumacher M."/>
            <person name="Overmann J."/>
            <person name="Neumann-Schaal M."/>
            <person name="Petersen J."/>
        </authorList>
    </citation>
    <scope>NUCLEOTIDE SEQUENCE [LARGE SCALE GENOMIC DNA]</scope>
    <source>
        <strain evidence="2">PCC 7102</strain>
    </source>
</reference>
<organism evidence="2 3">
    <name type="scientific">Dulcicalothrix desertica PCC 7102</name>
    <dbReference type="NCBI Taxonomy" id="232991"/>
    <lineage>
        <taxon>Bacteria</taxon>
        <taxon>Bacillati</taxon>
        <taxon>Cyanobacteriota</taxon>
        <taxon>Cyanophyceae</taxon>
        <taxon>Nostocales</taxon>
        <taxon>Calotrichaceae</taxon>
        <taxon>Dulcicalothrix</taxon>
    </lineage>
</organism>
<keyword evidence="1" id="KW-0812">Transmembrane</keyword>
<keyword evidence="1" id="KW-0472">Membrane</keyword>
<sequence>MAERLESLKAAILASFGAIFAFTIINLIQIKFSIFSSTFDLHWWLSAAIVLFSGFLFGVTYRYIIRDDNNFQLKAGGVMAFAVVRGLVQADTKLAMVSDINDIFSLALPLAVLLAENVFLFGLAAILLDVAIQNSWIKAFKSES</sequence>
<dbReference type="EMBL" id="RSCL01000001">
    <property type="protein sequence ID" value="RUT10075.1"/>
    <property type="molecule type" value="Genomic_DNA"/>
</dbReference>
<proteinExistence type="predicted"/>
<evidence type="ECO:0000256" key="1">
    <source>
        <dbReference type="SAM" id="Phobius"/>
    </source>
</evidence>
<dbReference type="AlphaFoldDB" id="A0A3S1AVD9"/>
<feature type="transmembrane region" description="Helical" evidence="1">
    <location>
        <begin position="12"/>
        <end position="35"/>
    </location>
</feature>
<gene>
    <name evidence="2" type="ORF">DSM106972_005700</name>
</gene>
<dbReference type="PANTHER" id="PTHR36383">
    <property type="entry name" value="OS09G0529350 PROTEIN"/>
    <property type="match status" value="1"/>
</dbReference>
<feature type="transmembrane region" description="Helical" evidence="1">
    <location>
        <begin position="41"/>
        <end position="64"/>
    </location>
</feature>
<dbReference type="Proteomes" id="UP000271624">
    <property type="component" value="Unassembled WGS sequence"/>
</dbReference>
<dbReference type="OrthoDB" id="465452at2"/>
<evidence type="ECO:0000313" key="2">
    <source>
        <dbReference type="EMBL" id="RUT10075.1"/>
    </source>
</evidence>